<feature type="active site" description="Nucleophile" evidence="4 5">
    <location>
        <position position="52"/>
    </location>
</feature>
<comment type="similarity">
    <text evidence="1 4 7">Belongs to the tRNA pseudouridine synthase TruA family.</text>
</comment>
<dbReference type="Gene3D" id="3.30.70.660">
    <property type="entry name" value="Pseudouridine synthase I, catalytic domain, C-terminal subdomain"/>
    <property type="match status" value="1"/>
</dbReference>
<proteinExistence type="inferred from homology"/>
<sequence length="258" mass="29291">MRNIGMTVSYDGTAYSGFQRQPDQDTVQGRIEAAITKLTSDQITISASGRTDAGVHARGQVFNFHTTSAIPIERWVLAMNSRLPNDIVVQEAWEAPLDFHARYSAKVKTYRYTILAERNPDLFRRLYEFHHPRPLDIEAMRRGIAYLEGEHDFTSFTSPKSTKQSNVRTIFRSWVEVEHAGSDEAGRGRIHLFLKGNGFLYNMVRIIAGTMMWVGEGKLRPEDIPAIMKTHHRDAAGPMAVAHGLLLWSVEYDGEERI</sequence>
<dbReference type="NCBIfam" id="TIGR00071">
    <property type="entry name" value="hisT_truA"/>
    <property type="match status" value="1"/>
</dbReference>
<comment type="function">
    <text evidence="4">Formation of pseudouridine at positions 38, 39 and 40 in the anticodon stem and loop of transfer RNAs.</text>
</comment>
<dbReference type="SUPFAM" id="SSF55120">
    <property type="entry name" value="Pseudouridine synthase"/>
    <property type="match status" value="1"/>
</dbReference>
<dbReference type="InterPro" id="IPR001406">
    <property type="entry name" value="PsdUridine_synth_TruA"/>
</dbReference>
<evidence type="ECO:0000256" key="7">
    <source>
        <dbReference type="RuleBase" id="RU003792"/>
    </source>
</evidence>
<feature type="domain" description="Pseudouridine synthase I TruA alpha/beta" evidence="8">
    <location>
        <begin position="8"/>
        <end position="104"/>
    </location>
</feature>
<comment type="caution">
    <text evidence="9">The sequence shown here is derived from an EMBL/GenBank/DDBJ whole genome shotgun (WGS) entry which is preliminary data.</text>
</comment>
<dbReference type="Gene3D" id="3.30.70.580">
    <property type="entry name" value="Pseudouridine synthase I, catalytic domain, N-terminal subdomain"/>
    <property type="match status" value="1"/>
</dbReference>
<dbReference type="AlphaFoldDB" id="A0A559IAT8"/>
<dbReference type="OrthoDB" id="9811823at2"/>
<dbReference type="Proteomes" id="UP000318102">
    <property type="component" value="Unassembled WGS sequence"/>
</dbReference>
<keyword evidence="2 4" id="KW-0819">tRNA processing</keyword>
<reference evidence="9 10" key="1">
    <citation type="submission" date="2019-07" db="EMBL/GenBank/DDBJ databases">
        <authorList>
            <person name="Kim J."/>
        </authorList>
    </citation>
    <scope>NUCLEOTIDE SEQUENCE [LARGE SCALE GENOMIC DNA]</scope>
    <source>
        <strain evidence="9 10">N4</strain>
    </source>
</reference>
<dbReference type="FunFam" id="3.30.70.580:FF:000001">
    <property type="entry name" value="tRNA pseudouridine synthase A"/>
    <property type="match status" value="1"/>
</dbReference>
<dbReference type="CDD" id="cd02570">
    <property type="entry name" value="PseudoU_synth_EcTruA"/>
    <property type="match status" value="1"/>
</dbReference>
<dbReference type="PANTHER" id="PTHR11142">
    <property type="entry name" value="PSEUDOURIDYLATE SYNTHASE"/>
    <property type="match status" value="1"/>
</dbReference>
<feature type="binding site" evidence="4 6">
    <location>
        <position position="110"/>
    </location>
    <ligand>
        <name>substrate</name>
    </ligand>
</feature>
<evidence type="ECO:0000256" key="1">
    <source>
        <dbReference type="ARBA" id="ARBA00009375"/>
    </source>
</evidence>
<dbReference type="RefSeq" id="WP_144995513.1">
    <property type="nucleotide sequence ID" value="NZ_VNJK01000010.1"/>
</dbReference>
<keyword evidence="10" id="KW-1185">Reference proteome</keyword>
<dbReference type="GO" id="GO:0003723">
    <property type="term" value="F:RNA binding"/>
    <property type="evidence" value="ECO:0007669"/>
    <property type="project" value="InterPro"/>
</dbReference>
<comment type="caution">
    <text evidence="4">Lacks conserved residue(s) required for the propagation of feature annotation.</text>
</comment>
<dbReference type="Pfam" id="PF01416">
    <property type="entry name" value="PseudoU_synth_1"/>
    <property type="match status" value="2"/>
</dbReference>
<dbReference type="PANTHER" id="PTHR11142:SF0">
    <property type="entry name" value="TRNA PSEUDOURIDINE SYNTHASE-LIKE 1"/>
    <property type="match status" value="1"/>
</dbReference>
<evidence type="ECO:0000256" key="3">
    <source>
        <dbReference type="ARBA" id="ARBA00023235"/>
    </source>
</evidence>
<gene>
    <name evidence="4 9" type="primary">truA</name>
    <name evidence="9" type="ORF">FPZ44_25925</name>
</gene>
<dbReference type="InterPro" id="IPR020103">
    <property type="entry name" value="PsdUridine_synth_cat_dom_sf"/>
</dbReference>
<evidence type="ECO:0000256" key="6">
    <source>
        <dbReference type="PIRSR" id="PIRSR001430-2"/>
    </source>
</evidence>
<dbReference type="GO" id="GO:0160147">
    <property type="term" value="F:tRNA pseudouridine(38-40) synthase activity"/>
    <property type="evidence" value="ECO:0007669"/>
    <property type="project" value="UniProtKB-EC"/>
</dbReference>
<dbReference type="InterPro" id="IPR020097">
    <property type="entry name" value="PsdUridine_synth_TruA_a/b_dom"/>
</dbReference>
<evidence type="ECO:0000313" key="9">
    <source>
        <dbReference type="EMBL" id="TVX84798.1"/>
    </source>
</evidence>
<dbReference type="PIRSF" id="PIRSF001430">
    <property type="entry name" value="tRNA_psdUrid_synth"/>
    <property type="match status" value="1"/>
</dbReference>
<protein>
    <recommendedName>
        <fullName evidence="4">tRNA pseudouridine synthase A</fullName>
        <ecNumber evidence="4">5.4.99.12</ecNumber>
    </recommendedName>
    <alternativeName>
        <fullName evidence="4">tRNA pseudouridine(38-40) synthase</fullName>
    </alternativeName>
    <alternativeName>
        <fullName evidence="4">tRNA pseudouridylate synthase I</fullName>
    </alternativeName>
    <alternativeName>
        <fullName evidence="4">tRNA-uridine isomerase I</fullName>
    </alternativeName>
</protein>
<dbReference type="EMBL" id="VNJK01000010">
    <property type="protein sequence ID" value="TVX84798.1"/>
    <property type="molecule type" value="Genomic_DNA"/>
</dbReference>
<organism evidence="9 10">
    <name type="scientific">Paenibacillus agilis</name>
    <dbReference type="NCBI Taxonomy" id="3020863"/>
    <lineage>
        <taxon>Bacteria</taxon>
        <taxon>Bacillati</taxon>
        <taxon>Bacillota</taxon>
        <taxon>Bacilli</taxon>
        <taxon>Bacillales</taxon>
        <taxon>Paenibacillaceae</taxon>
        <taxon>Paenibacillus</taxon>
    </lineage>
</organism>
<name>A0A559IAT8_9BACL</name>
<dbReference type="EC" id="5.4.99.12" evidence="4"/>
<keyword evidence="3 4" id="KW-0413">Isomerase</keyword>
<evidence type="ECO:0000313" key="10">
    <source>
        <dbReference type="Proteomes" id="UP000318102"/>
    </source>
</evidence>
<evidence type="ECO:0000256" key="4">
    <source>
        <dbReference type="HAMAP-Rule" id="MF_00171"/>
    </source>
</evidence>
<feature type="domain" description="Pseudouridine synthase I TruA alpha/beta" evidence="8">
    <location>
        <begin position="145"/>
        <end position="253"/>
    </location>
</feature>
<evidence type="ECO:0000256" key="5">
    <source>
        <dbReference type="PIRSR" id="PIRSR001430-1"/>
    </source>
</evidence>
<dbReference type="GO" id="GO:0031119">
    <property type="term" value="P:tRNA pseudouridine synthesis"/>
    <property type="evidence" value="ECO:0007669"/>
    <property type="project" value="UniProtKB-UniRule"/>
</dbReference>
<evidence type="ECO:0000259" key="8">
    <source>
        <dbReference type="Pfam" id="PF01416"/>
    </source>
</evidence>
<dbReference type="HAMAP" id="MF_00171">
    <property type="entry name" value="TruA"/>
    <property type="match status" value="1"/>
</dbReference>
<dbReference type="InterPro" id="IPR020095">
    <property type="entry name" value="PsdUridine_synth_TruA_C"/>
</dbReference>
<evidence type="ECO:0000256" key="2">
    <source>
        <dbReference type="ARBA" id="ARBA00022694"/>
    </source>
</evidence>
<accession>A0A559IAT8</accession>
<dbReference type="InterPro" id="IPR020094">
    <property type="entry name" value="TruA/RsuA/RluB/E/F_N"/>
</dbReference>
<comment type="subunit">
    <text evidence="4">Homodimer.</text>
</comment>
<comment type="catalytic activity">
    <reaction evidence="4 7">
        <text>uridine(38/39/40) in tRNA = pseudouridine(38/39/40) in tRNA</text>
        <dbReference type="Rhea" id="RHEA:22376"/>
        <dbReference type="Rhea" id="RHEA-COMP:10085"/>
        <dbReference type="Rhea" id="RHEA-COMP:10087"/>
        <dbReference type="ChEBI" id="CHEBI:65314"/>
        <dbReference type="ChEBI" id="CHEBI:65315"/>
        <dbReference type="EC" id="5.4.99.12"/>
    </reaction>
</comment>